<reference evidence="2 3" key="1">
    <citation type="submission" date="2019-03" db="EMBL/GenBank/DDBJ databases">
        <title>Genomic Encyclopedia of Type Strains, Phase IV (KMG-IV): sequencing the most valuable type-strain genomes for metagenomic binning, comparative biology and taxonomic classification.</title>
        <authorList>
            <person name="Goeker M."/>
        </authorList>
    </citation>
    <scope>NUCLEOTIDE SEQUENCE [LARGE SCALE GENOMIC DNA]</scope>
    <source>
        <strain evidence="2 3">DSM 22958</strain>
    </source>
</reference>
<proteinExistence type="predicted"/>
<keyword evidence="3" id="KW-1185">Reference proteome</keyword>
<organism evidence="2 3">
    <name type="scientific">Camelimonas lactis</name>
    <dbReference type="NCBI Taxonomy" id="659006"/>
    <lineage>
        <taxon>Bacteria</taxon>
        <taxon>Pseudomonadati</taxon>
        <taxon>Pseudomonadota</taxon>
        <taxon>Alphaproteobacteria</taxon>
        <taxon>Hyphomicrobiales</taxon>
        <taxon>Chelatococcaceae</taxon>
        <taxon>Camelimonas</taxon>
    </lineage>
</organism>
<comment type="caution">
    <text evidence="2">The sequence shown here is derived from an EMBL/GenBank/DDBJ whole genome shotgun (WGS) entry which is preliminary data.</text>
</comment>
<dbReference type="EMBL" id="SLWL01000012">
    <property type="protein sequence ID" value="TCO11553.1"/>
    <property type="molecule type" value="Genomic_DNA"/>
</dbReference>
<dbReference type="OrthoDB" id="7220345at2"/>
<feature type="region of interest" description="Disordered" evidence="1">
    <location>
        <begin position="1"/>
        <end position="28"/>
    </location>
</feature>
<evidence type="ECO:0000313" key="2">
    <source>
        <dbReference type="EMBL" id="TCO11553.1"/>
    </source>
</evidence>
<evidence type="ECO:0000313" key="3">
    <source>
        <dbReference type="Proteomes" id="UP000294881"/>
    </source>
</evidence>
<dbReference type="Proteomes" id="UP000294881">
    <property type="component" value="Unassembled WGS sequence"/>
</dbReference>
<sequence>MTTAAASRKPTPARHAALPPTLPPRGLSRDEAAAYIGISSRMFDDLVRDGRMPKAKRINARAVWDRKLLDRAFDELPGSGEPASDDGWDNVD</sequence>
<evidence type="ECO:0000256" key="1">
    <source>
        <dbReference type="SAM" id="MobiDB-lite"/>
    </source>
</evidence>
<evidence type="ECO:0008006" key="4">
    <source>
        <dbReference type="Google" id="ProtNLM"/>
    </source>
</evidence>
<dbReference type="RefSeq" id="WP_132009104.1">
    <property type="nucleotide sequence ID" value="NZ_JBHUNN010000002.1"/>
</dbReference>
<accession>A0A4R2GRC1</accession>
<gene>
    <name evidence="2" type="ORF">EV666_112142</name>
</gene>
<name>A0A4R2GRC1_9HYPH</name>
<dbReference type="AlphaFoldDB" id="A0A4R2GRC1"/>
<protein>
    <recommendedName>
        <fullName evidence="4">AlpA family transcriptional regulator</fullName>
    </recommendedName>
</protein>